<dbReference type="InterPro" id="IPR008731">
    <property type="entry name" value="PTS_EIN"/>
</dbReference>
<feature type="binding site" evidence="19">
    <location>
        <begin position="456"/>
        <end position="457"/>
    </location>
    <ligand>
        <name>phosphoenolpyruvate</name>
        <dbReference type="ChEBI" id="CHEBI:58702"/>
    </ligand>
</feature>
<evidence type="ECO:0000259" key="24">
    <source>
        <dbReference type="Pfam" id="PF05524"/>
    </source>
</evidence>
<evidence type="ECO:0000313" key="25">
    <source>
        <dbReference type="EMBL" id="KRN05830.1"/>
    </source>
</evidence>
<evidence type="ECO:0000256" key="11">
    <source>
        <dbReference type="ARBA" id="ARBA00022679"/>
    </source>
</evidence>
<comment type="cofactor">
    <cofactor evidence="2 17 20">
        <name>Mg(2+)</name>
        <dbReference type="ChEBI" id="CHEBI:18420"/>
    </cofactor>
</comment>
<keyword evidence="25" id="KW-0670">Pyruvate</keyword>
<feature type="active site" description="Proton donor" evidence="18">
    <location>
        <position position="504"/>
    </location>
</feature>
<dbReference type="InterPro" id="IPR024692">
    <property type="entry name" value="PTS_EI"/>
</dbReference>
<keyword evidence="10 17" id="KW-0762">Sugar transport</keyword>
<organism evidence="25 26">
    <name type="scientific">Liquorilactobacillus sucicola DSM 21376 = JCM 15457</name>
    <dbReference type="NCBI Taxonomy" id="1423806"/>
    <lineage>
        <taxon>Bacteria</taxon>
        <taxon>Bacillati</taxon>
        <taxon>Bacillota</taxon>
        <taxon>Bacilli</taxon>
        <taxon>Lactobacillales</taxon>
        <taxon>Lactobacillaceae</taxon>
        <taxon>Liquorilactobacillus</taxon>
    </lineage>
</organism>
<dbReference type="EMBL" id="AYZF01000016">
    <property type="protein sequence ID" value="KRN05830.1"/>
    <property type="molecule type" value="Genomic_DNA"/>
</dbReference>
<dbReference type="GO" id="GO:0009401">
    <property type="term" value="P:phosphoenolpyruvate-dependent sugar phosphotransferase system"/>
    <property type="evidence" value="ECO:0007669"/>
    <property type="project" value="UniProtKB-KW"/>
</dbReference>
<feature type="domain" description="PEP-utilising enzyme C-terminal" evidence="23">
    <location>
        <begin position="252"/>
        <end position="543"/>
    </location>
</feature>
<evidence type="ECO:0000256" key="14">
    <source>
        <dbReference type="ARBA" id="ARBA00022777"/>
    </source>
</evidence>
<feature type="domain" description="PEP-utilising enzyme mobile" evidence="22">
    <location>
        <begin position="155"/>
        <end position="227"/>
    </location>
</feature>
<dbReference type="STRING" id="1423806.FD15_GL001638"/>
<keyword evidence="21" id="KW-0175">Coiled coil</keyword>
<dbReference type="InterPro" id="IPR040442">
    <property type="entry name" value="Pyrv_kinase-like_dom_sf"/>
</dbReference>
<dbReference type="FunFam" id="3.20.20.60:FF:000007">
    <property type="entry name" value="Phosphoenolpyruvate-protein phosphotransferase"/>
    <property type="match status" value="1"/>
</dbReference>
<dbReference type="SUPFAM" id="SSF51621">
    <property type="entry name" value="Phosphoenolpyruvate/pyruvate domain"/>
    <property type="match status" value="1"/>
</dbReference>
<evidence type="ECO:0000256" key="18">
    <source>
        <dbReference type="PIRSR" id="PIRSR000732-1"/>
    </source>
</evidence>
<comment type="similarity">
    <text evidence="5 17">Belongs to the PEP-utilizing enzyme family.</text>
</comment>
<keyword evidence="26" id="KW-1185">Reference proteome</keyword>
<evidence type="ECO:0000256" key="12">
    <source>
        <dbReference type="ARBA" id="ARBA00022683"/>
    </source>
</evidence>
<dbReference type="AlphaFoldDB" id="A0A0R2DQI5"/>
<dbReference type="InterPro" id="IPR036618">
    <property type="entry name" value="PtsI_HPr-bd_sf"/>
</dbReference>
<evidence type="ECO:0000256" key="21">
    <source>
        <dbReference type="SAM" id="Coils"/>
    </source>
</evidence>
<dbReference type="SUPFAM" id="SSF52009">
    <property type="entry name" value="Phosphohistidine domain"/>
    <property type="match status" value="1"/>
</dbReference>
<evidence type="ECO:0000313" key="26">
    <source>
        <dbReference type="Proteomes" id="UP000050961"/>
    </source>
</evidence>
<evidence type="ECO:0000256" key="8">
    <source>
        <dbReference type="ARBA" id="ARBA00022448"/>
    </source>
</evidence>
<name>A0A0R2DQI5_9LACO</name>
<dbReference type="PIRSF" id="PIRSF000732">
    <property type="entry name" value="PTS_enzyme_I"/>
    <property type="match status" value="1"/>
</dbReference>
<feature type="binding site" evidence="19">
    <location>
        <position position="334"/>
    </location>
    <ligand>
        <name>phosphoenolpyruvate</name>
        <dbReference type="ChEBI" id="CHEBI:58702"/>
    </ligand>
</feature>
<dbReference type="InterPro" id="IPR050499">
    <property type="entry name" value="PEP-utilizing_PTS_enzyme"/>
</dbReference>
<dbReference type="GO" id="GO:0005737">
    <property type="term" value="C:cytoplasm"/>
    <property type="evidence" value="ECO:0007669"/>
    <property type="project" value="UniProtKB-SubCell"/>
</dbReference>
<feature type="binding site" evidence="20">
    <location>
        <position position="433"/>
    </location>
    <ligand>
        <name>Mg(2+)</name>
        <dbReference type="ChEBI" id="CHEBI:18420"/>
    </ligand>
</feature>
<gene>
    <name evidence="25" type="ORF">FD15_GL001638</name>
</gene>
<dbReference type="eggNOG" id="COG1080">
    <property type="taxonomic scope" value="Bacteria"/>
</dbReference>
<keyword evidence="13 17" id="KW-0479">Metal-binding</keyword>
<feature type="coiled-coil region" evidence="21">
    <location>
        <begin position="34"/>
        <end position="61"/>
    </location>
</feature>
<dbReference type="InterPro" id="IPR018274">
    <property type="entry name" value="PEP_util_AS"/>
</dbReference>
<comment type="function">
    <text evidence="3 17">General (non sugar-specific) component of the phosphoenolpyruvate-dependent sugar phosphotransferase system (sugar PTS). This major carbohydrate active-transport system catalyzes the phosphorylation of incoming sugar substrates concomitantly with their translocation across the cell membrane. Enzyme I transfers the phosphoryl group from phosphoenolpyruvate (PEP) to the phosphoryl carrier protein (HPr).</text>
</comment>
<protein>
    <recommendedName>
        <fullName evidence="7 17">Phosphoenolpyruvate-protein phosphotransferase</fullName>
        <ecNumber evidence="6 17">2.7.3.9</ecNumber>
    </recommendedName>
    <alternativeName>
        <fullName evidence="16 17">Phosphotransferase system, enzyme I</fullName>
    </alternativeName>
</protein>
<dbReference type="Gene3D" id="3.50.30.10">
    <property type="entry name" value="Phosphohistidine domain"/>
    <property type="match status" value="1"/>
</dbReference>
<evidence type="ECO:0000259" key="23">
    <source>
        <dbReference type="Pfam" id="PF02896"/>
    </source>
</evidence>
<keyword evidence="12 17" id="KW-0598">Phosphotransferase system</keyword>
<dbReference type="InterPro" id="IPR023151">
    <property type="entry name" value="PEP_util_CS"/>
</dbReference>
<evidence type="ECO:0000256" key="15">
    <source>
        <dbReference type="ARBA" id="ARBA00022842"/>
    </source>
</evidence>
<proteinExistence type="inferred from homology"/>
<comment type="caution">
    <text evidence="25">The sequence shown here is derived from an EMBL/GenBank/DDBJ whole genome shotgun (WGS) entry which is preliminary data.</text>
</comment>
<evidence type="ECO:0000256" key="7">
    <source>
        <dbReference type="ARBA" id="ARBA00016544"/>
    </source>
</evidence>
<dbReference type="InterPro" id="IPR006318">
    <property type="entry name" value="PTS_EI-like"/>
</dbReference>
<dbReference type="PATRIC" id="fig|1423806.3.peg.1660"/>
<comment type="subcellular location">
    <subcellularLocation>
        <location evidence="4 17">Cytoplasm</location>
    </subcellularLocation>
</comment>
<evidence type="ECO:0000256" key="9">
    <source>
        <dbReference type="ARBA" id="ARBA00022490"/>
    </source>
</evidence>
<dbReference type="PROSITE" id="PS00742">
    <property type="entry name" value="PEP_ENZYMES_2"/>
    <property type="match status" value="1"/>
</dbReference>
<dbReference type="Pfam" id="PF00391">
    <property type="entry name" value="PEP-utilizers"/>
    <property type="match status" value="1"/>
</dbReference>
<evidence type="ECO:0000256" key="17">
    <source>
        <dbReference type="PIRNR" id="PIRNR000732"/>
    </source>
</evidence>
<dbReference type="FunFam" id="1.10.274.10:FF:000001">
    <property type="entry name" value="Phosphoenolpyruvate-protein phosphotransferase"/>
    <property type="match status" value="1"/>
</dbReference>
<feature type="active site" description="Tele-phosphohistidine intermediate" evidence="18">
    <location>
        <position position="191"/>
    </location>
</feature>
<comment type="catalytic activity">
    <reaction evidence="1 17">
        <text>L-histidyl-[protein] + phosphoenolpyruvate = N(pros)-phospho-L-histidyl-[protein] + pyruvate</text>
        <dbReference type="Rhea" id="RHEA:23880"/>
        <dbReference type="Rhea" id="RHEA-COMP:9745"/>
        <dbReference type="Rhea" id="RHEA-COMP:9746"/>
        <dbReference type="ChEBI" id="CHEBI:15361"/>
        <dbReference type="ChEBI" id="CHEBI:29979"/>
        <dbReference type="ChEBI" id="CHEBI:58702"/>
        <dbReference type="ChEBI" id="CHEBI:64837"/>
        <dbReference type="EC" id="2.7.3.9"/>
    </reaction>
</comment>
<dbReference type="Pfam" id="PF02896">
    <property type="entry name" value="PEP-utilizers_C"/>
    <property type="match status" value="1"/>
</dbReference>
<evidence type="ECO:0000256" key="10">
    <source>
        <dbReference type="ARBA" id="ARBA00022597"/>
    </source>
</evidence>
<dbReference type="Pfam" id="PF05524">
    <property type="entry name" value="PEP-utilisers_N"/>
    <property type="match status" value="1"/>
</dbReference>
<keyword evidence="9 17" id="KW-0963">Cytoplasm</keyword>
<dbReference type="GO" id="GO:0046872">
    <property type="term" value="F:metal ion binding"/>
    <property type="evidence" value="ECO:0007669"/>
    <property type="project" value="UniProtKB-KW"/>
</dbReference>
<dbReference type="GO" id="GO:0008965">
    <property type="term" value="F:phosphoenolpyruvate-protein phosphotransferase activity"/>
    <property type="evidence" value="ECO:0007669"/>
    <property type="project" value="UniProtKB-EC"/>
</dbReference>
<keyword evidence="8 17" id="KW-0813">Transport</keyword>
<dbReference type="EC" id="2.7.3.9" evidence="6 17"/>
<evidence type="ECO:0000256" key="3">
    <source>
        <dbReference type="ARBA" id="ARBA00002728"/>
    </source>
</evidence>
<dbReference type="GO" id="GO:0016301">
    <property type="term" value="F:kinase activity"/>
    <property type="evidence" value="ECO:0007669"/>
    <property type="project" value="UniProtKB-KW"/>
</dbReference>
<reference evidence="25 26" key="1">
    <citation type="journal article" date="2015" name="Genome Announc.">
        <title>Expanding the biotechnology potential of lactobacilli through comparative genomics of 213 strains and associated genera.</title>
        <authorList>
            <person name="Sun Z."/>
            <person name="Harris H.M."/>
            <person name="McCann A."/>
            <person name="Guo C."/>
            <person name="Argimon S."/>
            <person name="Zhang W."/>
            <person name="Yang X."/>
            <person name="Jeffery I.B."/>
            <person name="Cooney J.C."/>
            <person name="Kagawa T.F."/>
            <person name="Liu W."/>
            <person name="Song Y."/>
            <person name="Salvetti E."/>
            <person name="Wrobel A."/>
            <person name="Rasinkangas P."/>
            <person name="Parkhill J."/>
            <person name="Rea M.C."/>
            <person name="O'Sullivan O."/>
            <person name="Ritari J."/>
            <person name="Douillard F.P."/>
            <person name="Paul Ross R."/>
            <person name="Yang R."/>
            <person name="Briner A.E."/>
            <person name="Felis G.E."/>
            <person name="de Vos W.M."/>
            <person name="Barrangou R."/>
            <person name="Klaenhammer T.R."/>
            <person name="Caufield P.W."/>
            <person name="Cui Y."/>
            <person name="Zhang H."/>
            <person name="O'Toole P.W."/>
        </authorList>
    </citation>
    <scope>NUCLEOTIDE SEQUENCE [LARGE SCALE GENOMIC DNA]</scope>
    <source>
        <strain evidence="25 26">DSM 21376</strain>
    </source>
</reference>
<keyword evidence="14 17" id="KW-0418">Kinase</keyword>
<dbReference type="SUPFAM" id="SSF47831">
    <property type="entry name" value="Enzyme I of the PEP:sugar phosphotransferase system HPr-binding (sub)domain"/>
    <property type="match status" value="1"/>
</dbReference>
<keyword evidence="11 17" id="KW-0808">Transferase</keyword>
<feature type="binding site" evidence="20">
    <location>
        <position position="457"/>
    </location>
    <ligand>
        <name>Mg(2+)</name>
        <dbReference type="ChEBI" id="CHEBI:18420"/>
    </ligand>
</feature>
<dbReference type="InterPro" id="IPR008279">
    <property type="entry name" value="PEP-util_enz_mobile_dom"/>
</dbReference>
<evidence type="ECO:0000256" key="20">
    <source>
        <dbReference type="PIRSR" id="PIRSR000732-3"/>
    </source>
</evidence>
<evidence type="ECO:0000256" key="13">
    <source>
        <dbReference type="ARBA" id="ARBA00022723"/>
    </source>
</evidence>
<evidence type="ECO:0000256" key="4">
    <source>
        <dbReference type="ARBA" id="ARBA00004496"/>
    </source>
</evidence>
<dbReference type="PRINTS" id="PR01736">
    <property type="entry name" value="PHPHTRNFRASE"/>
</dbReference>
<dbReference type="InterPro" id="IPR015813">
    <property type="entry name" value="Pyrv/PenolPyrv_kinase-like_dom"/>
</dbReference>
<evidence type="ECO:0000259" key="22">
    <source>
        <dbReference type="Pfam" id="PF00391"/>
    </source>
</evidence>
<dbReference type="Gene3D" id="1.10.274.10">
    <property type="entry name" value="PtsI, HPr-binding domain"/>
    <property type="match status" value="1"/>
</dbReference>
<evidence type="ECO:0000256" key="16">
    <source>
        <dbReference type="ARBA" id="ARBA00033235"/>
    </source>
</evidence>
<dbReference type="InterPro" id="IPR000121">
    <property type="entry name" value="PEP_util_C"/>
</dbReference>
<dbReference type="PANTHER" id="PTHR46244:SF3">
    <property type="entry name" value="PHOSPHOENOLPYRUVATE-PROTEIN PHOSPHOTRANSFERASE"/>
    <property type="match status" value="1"/>
</dbReference>
<evidence type="ECO:0000256" key="6">
    <source>
        <dbReference type="ARBA" id="ARBA00012232"/>
    </source>
</evidence>
<accession>A0A0R2DQI5</accession>
<feature type="binding site" evidence="19">
    <location>
        <position position="298"/>
    </location>
    <ligand>
        <name>phosphoenolpyruvate</name>
        <dbReference type="ChEBI" id="CHEBI:58702"/>
    </ligand>
</feature>
<keyword evidence="15 17" id="KW-0460">Magnesium</keyword>
<dbReference type="Proteomes" id="UP000050961">
    <property type="component" value="Unassembled WGS sequence"/>
</dbReference>
<dbReference type="PANTHER" id="PTHR46244">
    <property type="entry name" value="PHOSPHOENOLPYRUVATE-PROTEIN PHOSPHOTRANSFERASE"/>
    <property type="match status" value="1"/>
</dbReference>
<sequence>MTKMLKGIAASDGIAAAKAYMLVQPDLSFSEASIDDPEAEIKRLEEAVAAAKNELKIIKEKAAANLGAEEAEVFEAHLTILSDPELMGNINDKIKDEKVNAEKALKDVTDTFIAMFEGMTDNAYMQERAGDIRDVTKRVLSHLLGVTLPNPALIDEEVVIVAHDLTPSDTAQLDRKYVKGFITDIGGRTSHSAIMSRTLEIPAIVGAGSATTTISEGQTVIIDGIEGNALVDPSNEELKKYAEKSDAFAKQKAEWKELKDAKTVTADGKNFILGANIGTPKDVEGATDNGAEAVGLFRSEFLYMDASELPSEDDQFEAYKQAVEGMNGKQVVVRTMDIGGDKELPYLPLPEEMNPFLGYRAIRISLDRQDIFRTQLRALLRASNYGKLAIMFPMIATVKEFKEAKAVFEEEKEKLVKKGVAVSNDIEVGMMMEIPAAAMIADKLAQYSDFFSIGTNDLIQYSMAADRGNERVSYLYQPYNPSILRLIKNIIDASHKEGKWTGMCGEMAGDQIAVPILAGLGLDEFSMSATSILKTRSLLKKIDTTKMQELAKKATDDCETTEEVVELVKEYTK</sequence>
<dbReference type="RefSeq" id="WP_056967399.1">
    <property type="nucleotide sequence ID" value="NZ_AYZF01000016.1"/>
</dbReference>
<dbReference type="Gene3D" id="3.20.20.60">
    <property type="entry name" value="Phosphoenolpyruvate-binding domains"/>
    <property type="match status" value="1"/>
</dbReference>
<evidence type="ECO:0000256" key="19">
    <source>
        <dbReference type="PIRSR" id="PIRSR000732-2"/>
    </source>
</evidence>
<evidence type="ECO:0000256" key="1">
    <source>
        <dbReference type="ARBA" id="ARBA00000683"/>
    </source>
</evidence>
<dbReference type="InterPro" id="IPR036637">
    <property type="entry name" value="Phosphohistidine_dom_sf"/>
</dbReference>
<feature type="domain" description="Phosphotransferase system enzyme I N-terminal" evidence="24">
    <location>
        <begin position="6"/>
        <end position="128"/>
    </location>
</feature>
<dbReference type="PROSITE" id="PS00370">
    <property type="entry name" value="PEP_ENZYMES_PHOS_SITE"/>
    <property type="match status" value="1"/>
</dbReference>
<dbReference type="NCBIfam" id="TIGR01417">
    <property type="entry name" value="PTS_I_fam"/>
    <property type="match status" value="1"/>
</dbReference>
<evidence type="ECO:0000256" key="5">
    <source>
        <dbReference type="ARBA" id="ARBA00007837"/>
    </source>
</evidence>
<feature type="binding site" evidence="19">
    <location>
        <position position="467"/>
    </location>
    <ligand>
        <name>phosphoenolpyruvate</name>
        <dbReference type="ChEBI" id="CHEBI:58702"/>
    </ligand>
</feature>
<evidence type="ECO:0000256" key="2">
    <source>
        <dbReference type="ARBA" id="ARBA00001946"/>
    </source>
</evidence>